<dbReference type="GO" id="GO:0008483">
    <property type="term" value="F:transaminase activity"/>
    <property type="evidence" value="ECO:0007669"/>
    <property type="project" value="TreeGrafter"/>
</dbReference>
<sequence length="378" mass="42597">MIPYGRQNVNQEDIDSVIEVLESDYLTQGKMVNTFEDAICKKVSAKYAVAVNSATSALHLACKALELGPGDLAWTSAISFVASANCALYCGADIDFIDIERETVNISVSELEQKLQRCLDQSLPLPKVLIVVHMAGHSADMKGIKQLSEQYGFRIIEDASHAIGSRYLNESVGSCQFSDAAIFSFHPVKIITTGEGGVLTTNCETIANTAKLLRSHGITRDNHDRNEGWYYEQLQLGFNYRLTDIQAALGFSQLKRLDEFVKKRQEKASYYIEQLSKLDLLLPNVNQLQSASWHLFIIQLKRHDRHSIFDCLRKKGIGVNVHYIPIYLQPYYRDKGFSSGYCPNAENYYSSALSLPLYPDLTKENQKYIIDVLKEVLQ</sequence>
<dbReference type="InterPro" id="IPR015424">
    <property type="entry name" value="PyrdxlP-dep_Trfase"/>
</dbReference>
<dbReference type="InterPro" id="IPR015421">
    <property type="entry name" value="PyrdxlP-dep_Trfase_major"/>
</dbReference>
<keyword evidence="6" id="KW-0282">Flagellum</keyword>
<dbReference type="Proteomes" id="UP000004263">
    <property type="component" value="Unassembled WGS sequence"/>
</dbReference>
<proteinExistence type="inferred from homology"/>
<evidence type="ECO:0000313" key="6">
    <source>
        <dbReference type="EMBL" id="EAT12527.1"/>
    </source>
</evidence>
<dbReference type="PANTHER" id="PTHR30244">
    <property type="entry name" value="TRANSAMINASE"/>
    <property type="match status" value="1"/>
</dbReference>
<evidence type="ECO:0000256" key="1">
    <source>
        <dbReference type="ARBA" id="ARBA00022898"/>
    </source>
</evidence>
<evidence type="ECO:0000256" key="5">
    <source>
        <dbReference type="RuleBase" id="RU004508"/>
    </source>
</evidence>
<organism evidence="6 7">
    <name type="scientific">Bermanella marisrubri</name>
    <dbReference type="NCBI Taxonomy" id="207949"/>
    <lineage>
        <taxon>Bacteria</taxon>
        <taxon>Pseudomonadati</taxon>
        <taxon>Pseudomonadota</taxon>
        <taxon>Gammaproteobacteria</taxon>
        <taxon>Oceanospirillales</taxon>
        <taxon>Oceanospirillaceae</taxon>
        <taxon>Bermanella</taxon>
    </lineage>
</organism>
<dbReference type="Gene3D" id="3.40.640.10">
    <property type="entry name" value="Type I PLP-dependent aspartate aminotransferase-like (Major domain)"/>
    <property type="match status" value="1"/>
</dbReference>
<dbReference type="InterPro" id="IPR015422">
    <property type="entry name" value="PyrdxlP-dep_Trfase_small"/>
</dbReference>
<dbReference type="GO" id="GO:0000271">
    <property type="term" value="P:polysaccharide biosynthetic process"/>
    <property type="evidence" value="ECO:0007669"/>
    <property type="project" value="TreeGrafter"/>
</dbReference>
<dbReference type="Pfam" id="PF01041">
    <property type="entry name" value="DegT_DnrJ_EryC1"/>
    <property type="match status" value="1"/>
</dbReference>
<reference evidence="6 7" key="1">
    <citation type="submission" date="2006-03" db="EMBL/GenBank/DDBJ databases">
        <authorList>
            <person name="Pinhassi J."/>
            <person name="Pedros-Alio C."/>
            <person name="Ferriera S."/>
            <person name="Johnson J."/>
            <person name="Kravitz S."/>
            <person name="Halpern A."/>
            <person name="Remington K."/>
            <person name="Beeson K."/>
            <person name="Tran B."/>
            <person name="Rogers Y.-H."/>
            <person name="Friedman R."/>
            <person name="Venter J.C."/>
        </authorList>
    </citation>
    <scope>NUCLEOTIDE SEQUENCE [LARGE SCALE GENOMIC DNA]</scope>
    <source>
        <strain evidence="6 7">RED65</strain>
    </source>
</reference>
<dbReference type="InterPro" id="IPR000653">
    <property type="entry name" value="DegT/StrS_aminotransferase"/>
</dbReference>
<evidence type="ECO:0000256" key="4">
    <source>
        <dbReference type="PIRSR" id="PIRSR000390-2"/>
    </source>
</evidence>
<dbReference type="STRING" id="207949.RED65_06518"/>
<comment type="similarity">
    <text evidence="2 5">Belongs to the DegT/DnrJ/EryC1 family.</text>
</comment>
<dbReference type="OrthoDB" id="9804264at2"/>
<dbReference type="PIRSF" id="PIRSF000390">
    <property type="entry name" value="PLP_StrS"/>
    <property type="match status" value="1"/>
</dbReference>
<dbReference type="AlphaFoldDB" id="Q1N2Z2"/>
<dbReference type="CDD" id="cd00616">
    <property type="entry name" value="AHBA_syn"/>
    <property type="match status" value="1"/>
</dbReference>
<dbReference type="EMBL" id="AAQH01000006">
    <property type="protein sequence ID" value="EAT12527.1"/>
    <property type="molecule type" value="Genomic_DNA"/>
</dbReference>
<accession>Q1N2Z2</accession>
<keyword evidence="6" id="KW-0969">Cilium</keyword>
<evidence type="ECO:0000256" key="3">
    <source>
        <dbReference type="PIRSR" id="PIRSR000390-1"/>
    </source>
</evidence>
<name>Q1N2Z2_9GAMM</name>
<dbReference type="HOGENOM" id="CLU_033332_0_3_6"/>
<dbReference type="NCBIfam" id="TIGR03588">
    <property type="entry name" value="PseC"/>
    <property type="match status" value="1"/>
</dbReference>
<dbReference type="PANTHER" id="PTHR30244:SF34">
    <property type="entry name" value="DTDP-4-AMINO-4,6-DIDEOXYGALACTOSE TRANSAMINASE"/>
    <property type="match status" value="1"/>
</dbReference>
<dbReference type="GO" id="GO:0030170">
    <property type="term" value="F:pyridoxal phosphate binding"/>
    <property type="evidence" value="ECO:0007669"/>
    <property type="project" value="TreeGrafter"/>
</dbReference>
<evidence type="ECO:0000256" key="2">
    <source>
        <dbReference type="ARBA" id="ARBA00037999"/>
    </source>
</evidence>
<gene>
    <name evidence="6" type="ORF">RED65_06518</name>
</gene>
<keyword evidence="6" id="KW-0966">Cell projection</keyword>
<feature type="modified residue" description="N6-(pyridoxal phosphate)lysine" evidence="4">
    <location>
        <position position="189"/>
    </location>
</feature>
<keyword evidence="1 4" id="KW-0663">Pyridoxal phosphate</keyword>
<feature type="active site" description="Proton acceptor" evidence="3">
    <location>
        <position position="189"/>
    </location>
</feature>
<dbReference type="Gene3D" id="3.90.1150.10">
    <property type="entry name" value="Aspartate Aminotransferase, domain 1"/>
    <property type="match status" value="1"/>
</dbReference>
<evidence type="ECO:0000313" key="7">
    <source>
        <dbReference type="Proteomes" id="UP000004263"/>
    </source>
</evidence>
<comment type="caution">
    <text evidence="6">The sequence shown here is derived from an EMBL/GenBank/DDBJ whole genome shotgun (WGS) entry which is preliminary data.</text>
</comment>
<dbReference type="InterPro" id="IPR020026">
    <property type="entry name" value="PseC"/>
</dbReference>
<protein>
    <submittedName>
        <fullName evidence="6">Flagellin modification protein/polysaccharide biosynthesis protein</fullName>
    </submittedName>
</protein>
<dbReference type="SUPFAM" id="SSF53383">
    <property type="entry name" value="PLP-dependent transferases"/>
    <property type="match status" value="1"/>
</dbReference>
<keyword evidence="7" id="KW-1185">Reference proteome</keyword>